<sequence length="112" mass="13216">MKKQSHYLKRKVMERKKHTLVDNADEKRYEFDLGDDIAIIEYIKTQGFIILTHTEVPEKYEGQGIGAELVHDVLEDLRAKKLQMIPQCPFIAQYIRRHPEWVDVVLKEIPAK</sequence>
<protein>
    <submittedName>
        <fullName evidence="1">N-acetyltransferase</fullName>
    </submittedName>
</protein>
<gene>
    <name evidence="1" type="ORF">A5CPYCFAH4_05600</name>
</gene>
<name>A0ACA8QU90_9BACT</name>
<organism evidence="1 2">
    <name type="scientific">Alistipes onderdonkii subsp. vulgaris</name>
    <dbReference type="NCBI Taxonomy" id="2585117"/>
    <lineage>
        <taxon>Bacteria</taxon>
        <taxon>Pseudomonadati</taxon>
        <taxon>Bacteroidota</taxon>
        <taxon>Bacteroidia</taxon>
        <taxon>Bacteroidales</taxon>
        <taxon>Rikenellaceae</taxon>
        <taxon>Alistipes</taxon>
    </lineage>
</organism>
<evidence type="ECO:0000313" key="1">
    <source>
        <dbReference type="EMBL" id="BBL08336.1"/>
    </source>
</evidence>
<accession>A0ACA8QU90</accession>
<reference evidence="1 2" key="1">
    <citation type="journal article" date="2020" name="Int. J. Syst. Evol. Microbiol.">
        <title>Alistipes communis sp. nov., Alistipes dispar sp. nov. and Alistipes onderdonkii subsp. vulgaris subsp. nov., isolated from human faeces, and creation of Alistipes onderdonkii subsp. onderdonkii subsp. nov.</title>
        <authorList>
            <person name="Sakamoto M."/>
            <person name="Ikeyama N."/>
            <person name="Ogata Y."/>
            <person name="Suda W."/>
            <person name="Iino T."/>
            <person name="Hattori M."/>
            <person name="Ohkuma M."/>
        </authorList>
    </citation>
    <scope>NUCLEOTIDE SEQUENCE [LARGE SCALE GENOMIC DNA]</scope>
    <source>
        <strain evidence="1 2">5CPYCFAH4</strain>
    </source>
</reference>
<dbReference type="EMBL" id="AP019737">
    <property type="protein sequence ID" value="BBL08336.1"/>
    <property type="molecule type" value="Genomic_DNA"/>
</dbReference>
<proteinExistence type="predicted"/>
<evidence type="ECO:0000313" key="2">
    <source>
        <dbReference type="Proteomes" id="UP000317465"/>
    </source>
</evidence>
<keyword evidence="2" id="KW-1185">Reference proteome</keyword>
<dbReference type="Proteomes" id="UP000317465">
    <property type="component" value="Chromosome"/>
</dbReference>